<proteinExistence type="predicted"/>
<evidence type="ECO:0000313" key="4">
    <source>
        <dbReference type="Proteomes" id="UP000323505"/>
    </source>
</evidence>
<feature type="chain" id="PRO_5039510497" evidence="2">
    <location>
        <begin position="22"/>
        <end position="336"/>
    </location>
</feature>
<keyword evidence="2" id="KW-0732">Signal</keyword>
<dbReference type="Proteomes" id="UP000323505">
    <property type="component" value="Unassembled WGS sequence"/>
</dbReference>
<evidence type="ECO:0000256" key="1">
    <source>
        <dbReference type="SAM" id="MobiDB-lite"/>
    </source>
</evidence>
<feature type="signal peptide" evidence="2">
    <location>
        <begin position="1"/>
        <end position="21"/>
    </location>
</feature>
<comment type="caution">
    <text evidence="3">The sequence shown here is derived from an EMBL/GenBank/DDBJ whole genome shotgun (WGS) entry which is preliminary data.</text>
</comment>
<feature type="region of interest" description="Disordered" evidence="1">
    <location>
        <begin position="301"/>
        <end position="320"/>
    </location>
</feature>
<evidence type="ECO:0000256" key="2">
    <source>
        <dbReference type="SAM" id="SignalP"/>
    </source>
</evidence>
<keyword evidence="4" id="KW-1185">Reference proteome</keyword>
<accession>A0A5D3FPR9</accession>
<feature type="region of interest" description="Disordered" evidence="1">
    <location>
        <begin position="87"/>
        <end position="159"/>
    </location>
</feature>
<evidence type="ECO:0000313" key="3">
    <source>
        <dbReference type="EMBL" id="TYK50817.1"/>
    </source>
</evidence>
<feature type="compositionally biased region" description="Basic residues" evidence="1">
    <location>
        <begin position="263"/>
        <end position="275"/>
    </location>
</feature>
<dbReference type="RefSeq" id="WP_148758658.1">
    <property type="nucleotide sequence ID" value="NZ_VSRQ01000002.1"/>
</dbReference>
<sequence length="336" mass="32817">MKRPARSLLSVSVLAPAVAVAAVAAAPVGAVAQAAPPAPAGPSTTLLHAAAAAAAPATAPLPAQVTGPAGRTAQQVTGTVDRALRTASSTPSLGSGSAGPGLRNAPGLRTASNAPGLGSVSGRPCALSPRKVIKKHTGAQLPRTSLPSAAKGPLKGVPQGHCIAAGRRVATPRKPAPADPVTRVSDAVLEDAGKVGGKLNASRLGGLPGVTSLPGRRRAGSERRAGSPLSLPVPDAASALGGANPRGVRLGSTLSPSADRIARPHPRPRPRRKPRHGDVIGQANGVVNGVGNAVTKSAGVGGVLKPHGRAGNTDGGPLSLTDAATGITVRGLPGVR</sequence>
<organism evidence="3 4">
    <name type="scientific">Actinomadura decatromicini</name>
    <dbReference type="NCBI Taxonomy" id="2604572"/>
    <lineage>
        <taxon>Bacteria</taxon>
        <taxon>Bacillati</taxon>
        <taxon>Actinomycetota</taxon>
        <taxon>Actinomycetes</taxon>
        <taxon>Streptosporangiales</taxon>
        <taxon>Thermomonosporaceae</taxon>
        <taxon>Actinomadura</taxon>
    </lineage>
</organism>
<protein>
    <submittedName>
        <fullName evidence="3">Uncharacterized protein</fullName>
    </submittedName>
</protein>
<dbReference type="AlphaFoldDB" id="A0A5D3FPR9"/>
<feature type="region of interest" description="Disordered" evidence="1">
    <location>
        <begin position="200"/>
        <end position="285"/>
    </location>
</feature>
<dbReference type="EMBL" id="VSRQ01000002">
    <property type="protein sequence ID" value="TYK50817.1"/>
    <property type="molecule type" value="Genomic_DNA"/>
</dbReference>
<name>A0A5D3FPR9_9ACTN</name>
<gene>
    <name evidence="3" type="ORF">FXF68_10110</name>
</gene>
<reference evidence="3 4" key="1">
    <citation type="submission" date="2019-08" db="EMBL/GenBank/DDBJ databases">
        <title>Actinomadura sp. nov. CYP1-5 isolated from mountain soil.</title>
        <authorList>
            <person name="Songsumanus A."/>
            <person name="Kuncharoen N."/>
            <person name="Kudo T."/>
            <person name="Yuki M."/>
            <person name="Igarashi Y."/>
            <person name="Tanasupawat S."/>
        </authorList>
    </citation>
    <scope>NUCLEOTIDE SEQUENCE [LARGE SCALE GENOMIC DNA]</scope>
    <source>
        <strain evidence="3 4">CYP1-5</strain>
    </source>
</reference>